<feature type="compositionally biased region" description="Low complexity" evidence="6">
    <location>
        <begin position="8"/>
        <end position="20"/>
    </location>
</feature>
<feature type="compositionally biased region" description="Pro residues" evidence="6">
    <location>
        <begin position="950"/>
        <end position="974"/>
    </location>
</feature>
<evidence type="ECO:0000256" key="6">
    <source>
        <dbReference type="SAM" id="MobiDB-lite"/>
    </source>
</evidence>
<feature type="domain" description="Rad4 beta-hairpin" evidence="7">
    <location>
        <begin position="524"/>
        <end position="583"/>
    </location>
</feature>
<sequence length="1092" mass="121888">MARRGPAKKAPSSKAGKVPATDFVPDVYRDMLFDATSSSPTRTNEEGRAIKRRRVNGRIVTQSKEESASDHADQSSDGAHNSELHEPFETNEPNLQQILQTESDDSEDSNIDWEEIELQNDAGAPGYEPQEPEDLNIVLGGEKSEQTFPRGGAAKRRPITAEEKMLRLEIHKMHLCSSMAHIFLRNHWCNDGHVHSVLKGLLTKKTATYLTADGSLSQFQRSRSFMDGLTQASEAFRGRFKITARGMAKPVWADSPETLAQLQPPEDIDLPMHLSDFRNAAATFQASRDVGAQLFCALLRSIGVEARLVCSLQLLPFQPAPKVTISQLRRRAPQALDLANRQTTKREESESDANSDGQDSTVKSRGPGEGHSQYEPDKPANAEEARSGPSSAGVPLRSRKYPRRPIRESKYPVYWVEAFNEAMQKWVPVDPLVTRTIAKPSKFEPPAGELENHMSYVIAFEDDGCARDVTRRYTKAYNAKTRRHRVEVTNRGERWLRKVMKMYRRPHDLNRDQVEDAELAAKEAAEPIPRNVQDFKDHPYYALERHLKRHEVIHPKREVGKVGAGRASSTNALESIYRRRDVHMVKSADKWYRLGREIKPGEQPLKRVPARRTRDEILDSEDPSADLDENAGTALYAAHQTKLYSAPPVQNGRIPKNMYGNLDIYVPSMIPPGGTHIAHPETARAARILGIDYADAVTGFTFKGRHGTAVTKGAVVASEYGEAVEEVLKAFDDERVRTEEERRSKEALKMWRRLLAGLRIRERIEGYEVEGERDAAIGRGMADTEDEDWEDSNEGGGFLPERDRREIAQPTTGRGIMPRGLADLADEGGGFVAEESDDDLGVRDEEMTTPSQARDAFLNNTEDDDGGGFLINDDDADAEEALREITPRHTESYDVRPPEVKTMSSPTNITNSEHGGGFIPDILDTNNTPPLKIPSIKNPNPTTSPSHHSPQPPSPQPTTPTPPPHPSQPFPSLPPAELEEARLLQQLYESGAMTHPPHAQSQSASQLSIPEDEDGIELGYEHKEQPEQPIHVSQGLMEEHADDQARDEEGEDEEEGEKEGDNQKDDDDDEDDQGSLISNDPEDEDAEPEWLA</sequence>
<evidence type="ECO:0000259" key="7">
    <source>
        <dbReference type="SMART" id="SM01030"/>
    </source>
</evidence>
<feature type="compositionally biased region" description="Basic and acidic residues" evidence="6">
    <location>
        <begin position="366"/>
        <end position="386"/>
    </location>
</feature>
<keyword evidence="3" id="KW-0227">DNA damage</keyword>
<dbReference type="Pfam" id="PF03835">
    <property type="entry name" value="Rad4"/>
    <property type="match status" value="1"/>
</dbReference>
<feature type="compositionally biased region" description="Polar residues" evidence="6">
    <location>
        <begin position="999"/>
        <end position="1008"/>
    </location>
</feature>
<evidence type="ECO:0000256" key="2">
    <source>
        <dbReference type="ARBA" id="ARBA00009525"/>
    </source>
</evidence>
<feature type="domain" description="Rad4 beta-hairpin" evidence="8">
    <location>
        <begin position="585"/>
        <end position="647"/>
    </location>
</feature>
<feature type="compositionally biased region" description="Acidic residues" evidence="6">
    <location>
        <begin position="1045"/>
        <end position="1073"/>
    </location>
</feature>
<feature type="region of interest" description="Disordered" evidence="6">
    <location>
        <begin position="781"/>
        <end position="1092"/>
    </location>
</feature>
<feature type="compositionally biased region" description="Acidic residues" evidence="6">
    <location>
        <begin position="783"/>
        <end position="793"/>
    </location>
</feature>
<accession>A0AA39R667</accession>
<dbReference type="InterPro" id="IPR018327">
    <property type="entry name" value="BHD_2"/>
</dbReference>
<dbReference type="PANTHER" id="PTHR12135:SF0">
    <property type="entry name" value="DNA REPAIR PROTEIN COMPLEMENTING XP-C CELLS"/>
    <property type="match status" value="1"/>
</dbReference>
<dbReference type="PANTHER" id="PTHR12135">
    <property type="entry name" value="DNA REPAIR PROTEIN XP-C / RAD4"/>
    <property type="match status" value="1"/>
</dbReference>
<protein>
    <recommendedName>
        <fullName evidence="12">Rad4-domain-containing protein</fullName>
    </recommendedName>
</protein>
<evidence type="ECO:0000259" key="9">
    <source>
        <dbReference type="SMART" id="SM01032"/>
    </source>
</evidence>
<dbReference type="Proteomes" id="UP001166286">
    <property type="component" value="Unassembled WGS sequence"/>
</dbReference>
<feature type="compositionally biased region" description="Basic and acidic residues" evidence="6">
    <location>
        <begin position="880"/>
        <end position="899"/>
    </location>
</feature>
<evidence type="ECO:0000256" key="4">
    <source>
        <dbReference type="ARBA" id="ARBA00023204"/>
    </source>
</evidence>
<dbReference type="InterPro" id="IPR004583">
    <property type="entry name" value="DNA_repair_Rad4"/>
</dbReference>
<evidence type="ECO:0000256" key="5">
    <source>
        <dbReference type="ARBA" id="ARBA00023242"/>
    </source>
</evidence>
<feature type="domain" description="Rad4 beta-hairpin" evidence="9">
    <location>
        <begin position="654"/>
        <end position="728"/>
    </location>
</feature>
<dbReference type="AlphaFoldDB" id="A0AA39R667"/>
<dbReference type="GO" id="GO:0071942">
    <property type="term" value="C:XPC complex"/>
    <property type="evidence" value="ECO:0007669"/>
    <property type="project" value="TreeGrafter"/>
</dbReference>
<dbReference type="Pfam" id="PF10404">
    <property type="entry name" value="BHD_2"/>
    <property type="match status" value="1"/>
</dbReference>
<dbReference type="EMBL" id="JAFEKC020000004">
    <property type="protein sequence ID" value="KAK0514816.1"/>
    <property type="molecule type" value="Genomic_DNA"/>
</dbReference>
<dbReference type="Gene3D" id="3.90.260.10">
    <property type="entry name" value="Transglutaminase-like"/>
    <property type="match status" value="1"/>
</dbReference>
<keyword evidence="11" id="KW-1185">Reference proteome</keyword>
<dbReference type="GO" id="GO:0005737">
    <property type="term" value="C:cytoplasm"/>
    <property type="evidence" value="ECO:0007669"/>
    <property type="project" value="TreeGrafter"/>
</dbReference>
<dbReference type="SMART" id="SM01030">
    <property type="entry name" value="BHD_1"/>
    <property type="match status" value="1"/>
</dbReference>
<dbReference type="InterPro" id="IPR018326">
    <property type="entry name" value="Rad4_beta-hairpin_dom1"/>
</dbReference>
<dbReference type="InterPro" id="IPR038765">
    <property type="entry name" value="Papain-like_cys_pep_sf"/>
</dbReference>
<evidence type="ECO:0000256" key="1">
    <source>
        <dbReference type="ARBA" id="ARBA00004123"/>
    </source>
</evidence>
<comment type="similarity">
    <text evidence="2">Belongs to the XPC family.</text>
</comment>
<dbReference type="SMART" id="SM01031">
    <property type="entry name" value="BHD_2"/>
    <property type="match status" value="1"/>
</dbReference>
<dbReference type="InterPro" id="IPR018325">
    <property type="entry name" value="Rad4/PNGase_transGLS-fold"/>
</dbReference>
<keyword evidence="5" id="KW-0539">Nucleus</keyword>
<feature type="compositionally biased region" description="Low complexity" evidence="6">
    <location>
        <begin position="939"/>
        <end position="949"/>
    </location>
</feature>
<dbReference type="GO" id="GO:0000111">
    <property type="term" value="C:nucleotide-excision repair factor 2 complex"/>
    <property type="evidence" value="ECO:0007669"/>
    <property type="project" value="TreeGrafter"/>
</dbReference>
<comment type="caution">
    <text evidence="10">The sequence shown here is derived from an EMBL/GenBank/DDBJ whole genome shotgun (WGS) entry which is preliminary data.</text>
</comment>
<dbReference type="Pfam" id="PF10405">
    <property type="entry name" value="BHD_3"/>
    <property type="match status" value="1"/>
</dbReference>
<name>A0AA39R667_9LECA</name>
<dbReference type="GO" id="GO:0006289">
    <property type="term" value="P:nucleotide-excision repair"/>
    <property type="evidence" value="ECO:0007669"/>
    <property type="project" value="InterPro"/>
</dbReference>
<evidence type="ECO:0000313" key="11">
    <source>
        <dbReference type="Proteomes" id="UP001166286"/>
    </source>
</evidence>
<feature type="region of interest" description="Disordered" evidence="6">
    <location>
        <begin position="335"/>
        <end position="399"/>
    </location>
</feature>
<dbReference type="GO" id="GO:0006298">
    <property type="term" value="P:mismatch repair"/>
    <property type="evidence" value="ECO:0007669"/>
    <property type="project" value="TreeGrafter"/>
</dbReference>
<evidence type="ECO:0000256" key="3">
    <source>
        <dbReference type="ARBA" id="ARBA00022763"/>
    </source>
</evidence>
<dbReference type="InterPro" id="IPR042488">
    <property type="entry name" value="Rad4_BHD3_sf"/>
</dbReference>
<dbReference type="GO" id="GO:0003684">
    <property type="term" value="F:damaged DNA binding"/>
    <property type="evidence" value="ECO:0007669"/>
    <property type="project" value="InterPro"/>
</dbReference>
<proteinExistence type="inferred from homology"/>
<feature type="compositionally biased region" description="Basic and acidic residues" evidence="6">
    <location>
        <begin position="63"/>
        <end position="88"/>
    </location>
</feature>
<feature type="compositionally biased region" description="Polar residues" evidence="6">
    <location>
        <begin position="902"/>
        <end position="913"/>
    </location>
</feature>
<feature type="region of interest" description="Disordered" evidence="6">
    <location>
        <begin position="1"/>
        <end position="90"/>
    </location>
</feature>
<dbReference type="InterPro" id="IPR036985">
    <property type="entry name" value="Transglutaminase-like_sf"/>
</dbReference>
<dbReference type="SMART" id="SM01032">
    <property type="entry name" value="BHD_3"/>
    <property type="match status" value="1"/>
</dbReference>
<feature type="compositionally biased region" description="Acidic residues" evidence="6">
    <location>
        <begin position="1080"/>
        <end position="1092"/>
    </location>
</feature>
<dbReference type="Pfam" id="PF10403">
    <property type="entry name" value="BHD_1"/>
    <property type="match status" value="1"/>
</dbReference>
<reference evidence="10" key="1">
    <citation type="submission" date="2023-03" db="EMBL/GenBank/DDBJ databases">
        <title>Complete genome of Cladonia borealis.</title>
        <authorList>
            <person name="Park H."/>
        </authorList>
    </citation>
    <scope>NUCLEOTIDE SEQUENCE</scope>
    <source>
        <strain evidence="10">ANT050790</strain>
    </source>
</reference>
<dbReference type="Gene3D" id="3.30.70.2460">
    <property type="entry name" value="Rad4, beta-hairpin domain BHD3"/>
    <property type="match status" value="1"/>
</dbReference>
<feature type="compositionally biased region" description="Acidic residues" evidence="6">
    <location>
        <begin position="861"/>
        <end position="879"/>
    </location>
</feature>
<dbReference type="Gene3D" id="2.20.20.110">
    <property type="entry name" value="Rad4, beta-hairpin domain BHD1"/>
    <property type="match status" value="1"/>
</dbReference>
<evidence type="ECO:0000259" key="8">
    <source>
        <dbReference type="SMART" id="SM01031"/>
    </source>
</evidence>
<evidence type="ECO:0008006" key="12">
    <source>
        <dbReference type="Google" id="ProtNLM"/>
    </source>
</evidence>
<dbReference type="Gene3D" id="3.30.60.290">
    <property type="entry name" value="Rad4, beta-hairpin domain BHD2"/>
    <property type="match status" value="1"/>
</dbReference>
<comment type="subcellular location">
    <subcellularLocation>
        <location evidence="1">Nucleus</location>
    </subcellularLocation>
</comment>
<dbReference type="SUPFAM" id="SSF54001">
    <property type="entry name" value="Cysteine proteinases"/>
    <property type="match status" value="1"/>
</dbReference>
<evidence type="ECO:0000313" key="10">
    <source>
        <dbReference type="EMBL" id="KAK0514816.1"/>
    </source>
</evidence>
<dbReference type="InterPro" id="IPR018328">
    <property type="entry name" value="Rad4_beta-hairpin_dom3"/>
</dbReference>
<dbReference type="GO" id="GO:0003697">
    <property type="term" value="F:single-stranded DNA binding"/>
    <property type="evidence" value="ECO:0007669"/>
    <property type="project" value="TreeGrafter"/>
</dbReference>
<organism evidence="10 11">
    <name type="scientific">Cladonia borealis</name>
    <dbReference type="NCBI Taxonomy" id="184061"/>
    <lineage>
        <taxon>Eukaryota</taxon>
        <taxon>Fungi</taxon>
        <taxon>Dikarya</taxon>
        <taxon>Ascomycota</taxon>
        <taxon>Pezizomycotina</taxon>
        <taxon>Lecanoromycetes</taxon>
        <taxon>OSLEUM clade</taxon>
        <taxon>Lecanoromycetidae</taxon>
        <taxon>Lecanorales</taxon>
        <taxon>Lecanorineae</taxon>
        <taxon>Cladoniaceae</taxon>
        <taxon>Cladonia</taxon>
    </lineage>
</organism>
<keyword evidence="4" id="KW-0234">DNA repair</keyword>
<gene>
    <name evidence="10" type="ORF">JMJ35_002195</name>
</gene>
<feature type="compositionally biased region" description="Polar residues" evidence="6">
    <location>
        <begin position="352"/>
        <end position="363"/>
    </location>
</feature>